<accession>A0A6A6HHG0</accession>
<evidence type="ECO:0000313" key="2">
    <source>
        <dbReference type="Proteomes" id="UP000800092"/>
    </source>
</evidence>
<name>A0A6A6HHG0_VIRVR</name>
<proteinExistence type="predicted"/>
<protein>
    <submittedName>
        <fullName evidence="1">Uncharacterized protein</fullName>
    </submittedName>
</protein>
<dbReference type="AlphaFoldDB" id="A0A6A6HHG0"/>
<sequence length="198" mass="21839">MKTYNMYYTASRTNVTLHLGSSSTPSSYYAGTALMTASPSVRLHSGDQSGPVLSIAKFRWTSRHSHLALGDPDKEPETGDQTVWEKMTREKNVLRRSDYTFATSAGSDLGKRREFRWSKDTGKLMSNVYNCLDQEGQVVASMLSGGFFNWKKGGEIEIDDGLSKELQELLIVSALGIWCAEACSAMTKGYGGGHERSD</sequence>
<dbReference type="EMBL" id="ML991782">
    <property type="protein sequence ID" value="KAF2236973.1"/>
    <property type="molecule type" value="Genomic_DNA"/>
</dbReference>
<organism evidence="1 2">
    <name type="scientific">Viridothelium virens</name>
    <name type="common">Speckled blister lichen</name>
    <name type="synonym">Trypethelium virens</name>
    <dbReference type="NCBI Taxonomy" id="1048519"/>
    <lineage>
        <taxon>Eukaryota</taxon>
        <taxon>Fungi</taxon>
        <taxon>Dikarya</taxon>
        <taxon>Ascomycota</taxon>
        <taxon>Pezizomycotina</taxon>
        <taxon>Dothideomycetes</taxon>
        <taxon>Dothideomycetes incertae sedis</taxon>
        <taxon>Trypetheliales</taxon>
        <taxon>Trypetheliaceae</taxon>
        <taxon>Viridothelium</taxon>
    </lineage>
</organism>
<gene>
    <name evidence="1" type="ORF">EV356DRAFT_497242</name>
</gene>
<keyword evidence="2" id="KW-1185">Reference proteome</keyword>
<reference evidence="1" key="1">
    <citation type="journal article" date="2020" name="Stud. Mycol.">
        <title>101 Dothideomycetes genomes: a test case for predicting lifestyles and emergence of pathogens.</title>
        <authorList>
            <person name="Haridas S."/>
            <person name="Albert R."/>
            <person name="Binder M."/>
            <person name="Bloem J."/>
            <person name="Labutti K."/>
            <person name="Salamov A."/>
            <person name="Andreopoulos B."/>
            <person name="Baker S."/>
            <person name="Barry K."/>
            <person name="Bills G."/>
            <person name="Bluhm B."/>
            <person name="Cannon C."/>
            <person name="Castanera R."/>
            <person name="Culley D."/>
            <person name="Daum C."/>
            <person name="Ezra D."/>
            <person name="Gonzalez J."/>
            <person name="Henrissat B."/>
            <person name="Kuo A."/>
            <person name="Liang C."/>
            <person name="Lipzen A."/>
            <person name="Lutzoni F."/>
            <person name="Magnuson J."/>
            <person name="Mondo S."/>
            <person name="Nolan M."/>
            <person name="Ohm R."/>
            <person name="Pangilinan J."/>
            <person name="Park H.-J."/>
            <person name="Ramirez L."/>
            <person name="Alfaro M."/>
            <person name="Sun H."/>
            <person name="Tritt A."/>
            <person name="Yoshinaga Y."/>
            <person name="Zwiers L.-H."/>
            <person name="Turgeon B."/>
            <person name="Goodwin S."/>
            <person name="Spatafora J."/>
            <person name="Crous P."/>
            <person name="Grigoriev I."/>
        </authorList>
    </citation>
    <scope>NUCLEOTIDE SEQUENCE</scope>
    <source>
        <strain evidence="1">Tuck. ex Michener</strain>
    </source>
</reference>
<dbReference type="Proteomes" id="UP000800092">
    <property type="component" value="Unassembled WGS sequence"/>
</dbReference>
<evidence type="ECO:0000313" key="1">
    <source>
        <dbReference type="EMBL" id="KAF2236973.1"/>
    </source>
</evidence>
<dbReference type="OrthoDB" id="4702214at2759"/>